<feature type="domain" description="Band 7" evidence="6">
    <location>
        <begin position="124"/>
        <end position="302"/>
    </location>
</feature>
<comment type="caution">
    <text evidence="7">The sequence shown here is derived from an EMBL/GenBank/DDBJ whole genome shotgun (WGS) entry which is preliminary data.</text>
</comment>
<keyword evidence="5" id="KW-1133">Transmembrane helix</keyword>
<evidence type="ECO:0000313" key="7">
    <source>
        <dbReference type="EMBL" id="MXQ53489.1"/>
    </source>
</evidence>
<dbReference type="InterPro" id="IPR031905">
    <property type="entry name" value="Flotillin_C"/>
</dbReference>
<evidence type="ECO:0000313" key="8">
    <source>
        <dbReference type="Proteomes" id="UP000430692"/>
    </source>
</evidence>
<dbReference type="GO" id="GO:0002020">
    <property type="term" value="F:protease binding"/>
    <property type="evidence" value="ECO:0007669"/>
    <property type="project" value="TreeGrafter"/>
</dbReference>
<keyword evidence="5" id="KW-0812">Transmembrane</keyword>
<comment type="subcellular location">
    <subcellularLocation>
        <location evidence="1">Membrane</location>
    </subcellularLocation>
</comment>
<dbReference type="GO" id="GO:0005886">
    <property type="term" value="C:plasma membrane"/>
    <property type="evidence" value="ECO:0007669"/>
    <property type="project" value="TreeGrafter"/>
</dbReference>
<comment type="similarity">
    <text evidence="2">Belongs to the band 7/mec-2 family. Flotillin subfamily.</text>
</comment>
<dbReference type="CDD" id="cd03399">
    <property type="entry name" value="SPFH_flotillin"/>
    <property type="match status" value="1"/>
</dbReference>
<dbReference type="PANTHER" id="PTHR13806:SF46">
    <property type="entry name" value="FLOTILLIN-1-RELATED"/>
    <property type="match status" value="1"/>
</dbReference>
<dbReference type="PANTHER" id="PTHR13806">
    <property type="entry name" value="FLOTILLIN-RELATED"/>
    <property type="match status" value="1"/>
</dbReference>
<reference evidence="7 8" key="1">
    <citation type="submission" date="2019-12" db="EMBL/GenBank/DDBJ databases">
        <title>Whole-genome analyses of novel actinobacteria.</title>
        <authorList>
            <person name="Sahin N."/>
            <person name="Saygin H."/>
        </authorList>
    </citation>
    <scope>NUCLEOTIDE SEQUENCE [LARGE SCALE GENOMIC DNA]</scope>
    <source>
        <strain evidence="7 8">KC615</strain>
    </source>
</reference>
<keyword evidence="3 5" id="KW-0472">Membrane</keyword>
<dbReference type="Gene3D" id="3.30.479.30">
    <property type="entry name" value="Band 7 domain"/>
    <property type="match status" value="1"/>
</dbReference>
<dbReference type="EMBL" id="WUUL01000004">
    <property type="protein sequence ID" value="MXQ53489.1"/>
    <property type="molecule type" value="Genomic_DNA"/>
</dbReference>
<dbReference type="SUPFAM" id="SSF117892">
    <property type="entry name" value="Band 7/SPFH domain"/>
    <property type="match status" value="1"/>
</dbReference>
<organism evidence="7 8">
    <name type="scientific">Shimazuella alba</name>
    <dbReference type="NCBI Taxonomy" id="2690964"/>
    <lineage>
        <taxon>Bacteria</taxon>
        <taxon>Bacillati</taxon>
        <taxon>Bacillota</taxon>
        <taxon>Bacilli</taxon>
        <taxon>Bacillales</taxon>
        <taxon>Thermoactinomycetaceae</taxon>
        <taxon>Shimazuella</taxon>
    </lineage>
</organism>
<name>A0A6I4VPJ9_9BACL</name>
<keyword evidence="4" id="KW-0175">Coiled coil</keyword>
<evidence type="ECO:0000256" key="2">
    <source>
        <dbReference type="ARBA" id="ARBA00007161"/>
    </source>
</evidence>
<dbReference type="AlphaFoldDB" id="A0A6I4VPJ9"/>
<dbReference type="Pfam" id="PF01145">
    <property type="entry name" value="Band_7"/>
    <property type="match status" value="1"/>
</dbReference>
<dbReference type="InterPro" id="IPR027705">
    <property type="entry name" value="Flotillin_fam"/>
</dbReference>
<keyword evidence="8" id="KW-1185">Reference proteome</keyword>
<evidence type="ECO:0000256" key="4">
    <source>
        <dbReference type="SAM" id="Coils"/>
    </source>
</evidence>
<evidence type="ECO:0000256" key="5">
    <source>
        <dbReference type="SAM" id="Phobius"/>
    </source>
</evidence>
<feature type="coiled-coil region" evidence="4">
    <location>
        <begin position="291"/>
        <end position="318"/>
    </location>
</feature>
<proteinExistence type="inferred from homology"/>
<feature type="transmembrane region" description="Helical" evidence="5">
    <location>
        <begin position="9"/>
        <end position="30"/>
    </location>
</feature>
<dbReference type="InterPro" id="IPR036013">
    <property type="entry name" value="Band_7/SPFH_dom_sf"/>
</dbReference>
<sequence length="508" mass="56057">MCGRMNDLLILQTAGIVIGVIFIFSIAFWARYKTVGADEAMIVTGNILGNKNVLADESGRKIKIIRGGGAFIVPIFQRAEKLSLLSHKLMVNTPEVYTEQGVPIMVNGVAIIKIGSSLEDVGTAAEQFMGKSNDVLNDEAREVLEGHLRAILGTMTVEEVYKNREKFAQQVQAVAARDLKKMGLTIVSFTIKDVKDKNGYLDALGRPRIAMVKRDADIAEANAVRDTEIQTAKAREEGTKAALLSETNIEESKKDKELKVAAFKIEQDKKKAEADQAYALQENKNKQQVVEEEMKIDLVRKQKQIELEEKEIIRREKQYDAEVRKKADADRYAKEQEAIANGFQQEAQAKAEAAAIKAKGHAFAEAEKAKGHAFAEAEKAKGFAKAEVEKMEGTAEAEVIRAKGLAEAEAKQKIAEAFQKYGQAAVLDLVVKMIPELAKQISIPLQNIDKLTVIDSGGGEGATKVSNYVTKLMAQTPEMVKQVSGIDMEKMLTNWNSDPQKQDKEEKE</sequence>
<dbReference type="GO" id="GO:0072659">
    <property type="term" value="P:protein localization to plasma membrane"/>
    <property type="evidence" value="ECO:0007669"/>
    <property type="project" value="TreeGrafter"/>
</dbReference>
<accession>A0A6I4VPJ9</accession>
<dbReference type="InterPro" id="IPR001107">
    <property type="entry name" value="Band_7"/>
</dbReference>
<protein>
    <submittedName>
        <fullName evidence="7">Flotillin family protein</fullName>
    </submittedName>
</protein>
<dbReference type="Proteomes" id="UP000430692">
    <property type="component" value="Unassembled WGS sequence"/>
</dbReference>
<evidence type="ECO:0000256" key="3">
    <source>
        <dbReference type="ARBA" id="ARBA00023136"/>
    </source>
</evidence>
<dbReference type="SMART" id="SM00244">
    <property type="entry name" value="PHB"/>
    <property type="match status" value="1"/>
</dbReference>
<dbReference type="Pfam" id="PF15975">
    <property type="entry name" value="Flot"/>
    <property type="match status" value="1"/>
</dbReference>
<evidence type="ECO:0000259" key="6">
    <source>
        <dbReference type="SMART" id="SM00244"/>
    </source>
</evidence>
<evidence type="ECO:0000256" key="1">
    <source>
        <dbReference type="ARBA" id="ARBA00004370"/>
    </source>
</evidence>
<gene>
    <name evidence="7" type="ORF">GSM42_07055</name>
</gene>